<comment type="caution">
    <text evidence="10">The sequence shown here is derived from an EMBL/GenBank/DDBJ whole genome shotgun (WGS) entry which is preliminary data.</text>
</comment>
<protein>
    <submittedName>
        <fullName evidence="10">12-oxophytodienoate reductase</fullName>
    </submittedName>
</protein>
<dbReference type="InterPro" id="IPR051793">
    <property type="entry name" value="NADH:flavin_oxidoreductase"/>
</dbReference>
<evidence type="ECO:0000313" key="10">
    <source>
        <dbReference type="EMBL" id="NBC35427.1"/>
    </source>
</evidence>
<keyword evidence="11" id="KW-1185">Reference proteome</keyword>
<evidence type="ECO:0000256" key="1">
    <source>
        <dbReference type="ARBA" id="ARBA00001917"/>
    </source>
</evidence>
<dbReference type="Gene3D" id="3.20.20.70">
    <property type="entry name" value="Aldolase class I"/>
    <property type="match status" value="1"/>
</dbReference>
<evidence type="ECO:0000256" key="2">
    <source>
        <dbReference type="ARBA" id="ARBA00001966"/>
    </source>
</evidence>
<organism evidence="10 11">
    <name type="scientific">Novosphingobium ovatum</name>
    <dbReference type="NCBI Taxonomy" id="1908523"/>
    <lineage>
        <taxon>Bacteria</taxon>
        <taxon>Pseudomonadati</taxon>
        <taxon>Pseudomonadota</taxon>
        <taxon>Alphaproteobacteria</taxon>
        <taxon>Sphingomonadales</taxon>
        <taxon>Sphingomonadaceae</taxon>
        <taxon>Novosphingobium</taxon>
    </lineage>
</organism>
<dbReference type="Proteomes" id="UP000753724">
    <property type="component" value="Unassembled WGS sequence"/>
</dbReference>
<evidence type="ECO:0000259" key="9">
    <source>
        <dbReference type="Pfam" id="PF00724"/>
    </source>
</evidence>
<dbReference type="PANTHER" id="PTHR42917:SF2">
    <property type="entry name" value="2,4-DIENOYL-COA REDUCTASE [(2E)-ENOYL-COA-PRODUCING]"/>
    <property type="match status" value="1"/>
</dbReference>
<dbReference type="InterPro" id="IPR013785">
    <property type="entry name" value="Aldolase_TIM"/>
</dbReference>
<evidence type="ECO:0000256" key="7">
    <source>
        <dbReference type="ARBA" id="ARBA00023004"/>
    </source>
</evidence>
<keyword evidence="5" id="KW-0479">Metal-binding</keyword>
<dbReference type="InterPro" id="IPR001155">
    <property type="entry name" value="OxRdtase_FMN_N"/>
</dbReference>
<dbReference type="SUPFAM" id="SSF51395">
    <property type="entry name" value="FMN-linked oxidoreductases"/>
    <property type="match status" value="1"/>
</dbReference>
<evidence type="ECO:0000256" key="4">
    <source>
        <dbReference type="ARBA" id="ARBA00022643"/>
    </source>
</evidence>
<proteinExistence type="predicted"/>
<dbReference type="EMBL" id="JAAAPO010000001">
    <property type="protein sequence ID" value="NBC35427.1"/>
    <property type="molecule type" value="Genomic_DNA"/>
</dbReference>
<keyword evidence="6" id="KW-0560">Oxidoreductase</keyword>
<evidence type="ECO:0000256" key="8">
    <source>
        <dbReference type="ARBA" id="ARBA00023014"/>
    </source>
</evidence>
<reference evidence="11" key="1">
    <citation type="submission" date="2020-01" db="EMBL/GenBank/DDBJ databases">
        <title>Sphingomonas sp. strain CSW-10.</title>
        <authorList>
            <person name="Chen W.-M."/>
        </authorList>
    </citation>
    <scope>NUCLEOTIDE SEQUENCE [LARGE SCALE GENOMIC DNA]</scope>
    <source>
        <strain evidence="11">FSY-8</strain>
    </source>
</reference>
<dbReference type="PANTHER" id="PTHR42917">
    <property type="entry name" value="2,4-DIENOYL-COA REDUCTASE"/>
    <property type="match status" value="1"/>
</dbReference>
<evidence type="ECO:0000256" key="6">
    <source>
        <dbReference type="ARBA" id="ARBA00023002"/>
    </source>
</evidence>
<comment type="cofactor">
    <cofactor evidence="1">
        <name>FMN</name>
        <dbReference type="ChEBI" id="CHEBI:58210"/>
    </cofactor>
</comment>
<sequence>MTQAEGARIGRSVLFTPWAARGVALANRFVMPAMQRGACAAGAPLPALADYYRRRVQGGVGLIIGESCAIDHPSATCQPAAARMAADTQAAWAHCVAGVRDAGGHLLIQLWHEGALRRADDGGTISPSGLARPGQDNGRAATLAELVELREAYATAARRAQDIGAAGVEVHCAHGYLLDQFLWAGTNRREDGYGGDVMADRLRFPAEVVAAVRAACGPDFLISLRFSQWKEVDYTARIAPTPDDLALLATTFEVAGVDVFHASTRRFWTPEWEGDPRGLAGWLKAFTRKPVIAVGSAGLDIDVMATFTGSDEPRPRVAETMAEAERRMAAGEFDLLAVGRALIGDPDFVAKVGEGRDGDVRGFVRADLGQMEWDADIVEGAHHE</sequence>
<keyword evidence="7" id="KW-0408">Iron</keyword>
<keyword evidence="4" id="KW-0288">FMN</keyword>
<comment type="cofactor">
    <cofactor evidence="2">
        <name>[4Fe-4S] cluster</name>
        <dbReference type="ChEBI" id="CHEBI:49883"/>
    </cofactor>
</comment>
<feature type="domain" description="NADH:flavin oxidoreductase/NADH oxidase N-terminal" evidence="9">
    <location>
        <begin position="14"/>
        <end position="357"/>
    </location>
</feature>
<keyword evidence="8" id="KW-0411">Iron-sulfur</keyword>
<dbReference type="RefSeq" id="WP_161716695.1">
    <property type="nucleotide sequence ID" value="NZ_JAAAPO010000001.1"/>
</dbReference>
<evidence type="ECO:0000313" key="11">
    <source>
        <dbReference type="Proteomes" id="UP000753724"/>
    </source>
</evidence>
<evidence type="ECO:0000256" key="5">
    <source>
        <dbReference type="ARBA" id="ARBA00022723"/>
    </source>
</evidence>
<keyword evidence="3" id="KW-0285">Flavoprotein</keyword>
<evidence type="ECO:0000256" key="3">
    <source>
        <dbReference type="ARBA" id="ARBA00022630"/>
    </source>
</evidence>
<gene>
    <name evidence="10" type="ORF">GTZ99_02520</name>
</gene>
<accession>A0ABW9XA69</accession>
<name>A0ABW9XA69_9SPHN</name>
<dbReference type="Pfam" id="PF00724">
    <property type="entry name" value="Oxidored_FMN"/>
    <property type="match status" value="1"/>
</dbReference>